<dbReference type="GO" id="GO:0005576">
    <property type="term" value="C:extracellular region"/>
    <property type="evidence" value="ECO:0007669"/>
    <property type="project" value="UniProtKB-SubCell"/>
</dbReference>
<dbReference type="CDD" id="cd00055">
    <property type="entry name" value="EGF_Lam"/>
    <property type="match status" value="4"/>
</dbReference>
<keyword evidence="6 9" id="KW-1015">Disulfide bond</keyword>
<sequence length="995" mass="114678">MFLISIIFSFLLICSLCSANRWYRMFNANHDDSCIDRHKRFQRCIPDFINAAYQKPIYVSSTCGNSPKEFCSISQLNNNQEIDYLTDINNPNNLTCWQSDLIKQSDNVSLVLSLKKKFELTYISLQFCSQGKPDSMAIFKSMDMGLTWIPLQYYSNNCEETFNKSSNGIITRSNEQEALCIDTKSQLSSMSESRIAFSTLEGRPSAYEFDTSPVLQDWVTATDIRIVLLSSNLEPNSYSVADLAVGGRCKCNGHASKCIANSDGRLVCDCKHNTAGDECERCKDFHYDRPWARATQRDANECVVCNCNKHATKCRFNLELYKMSGHKSGGVCIDCQHNTAGRSCQYCRESFTRDLTQPMTSVNACQACTCNNHSQQCRFNKELYLLSGRKSGGICIQCKHNTVGRHCSYCKETFYRDPDLRITHPQICKACNCHPVGSRGKVCNQTTGQCPCKEGVSGLRCDRCMKGYQQTKSPIAPCIKKIELSSSNSYSIYNRNENVYRYHEQDANNDGDNDDDDDDDDDVVVYTTSTERTTTTTATTSTTTISSILTEYNPSIDMEQYCGACRYYSRRLHVKKYCKRDYTIHARVTNRHDAGQWISYLLTIVRVYKDRLNRIQESEQWIWVSRKDVQCGCPRLKLDKQYLLMGFYDQMQTSLSLDRTSVVIEWRPRMEQLAFLSFVAIYGTQWPVPYERVTNRPTNNPYCQAGLISFCPTGKTEDAMIYAQDDNDIIEIFALKKPVWSFKFGDLMAQFKIMHDALGFRSQQTGRNWTMEWYELDQLFNCTFPHVLQNDSFIWCDQGALCVYNGIVDSMWNGSSDLSMLKKVGQISGKNYNTWASWAVNDNDTGVYYETWTVYSDNGPNSTMYFDSYDCASFVIRGLNQLYSYGAEILPNVHLNYTRINIYSYEPELLGTYDQIVQNQTLHQDFLNFYRNFDSKKPSTGEWIKSLINIYETFFLSRRFYLYYNNVYWYMKLKQPTPLKISFNEIPITSLLKTK</sequence>
<dbReference type="InterPro" id="IPR008993">
    <property type="entry name" value="TIMP-like_OB-fold"/>
</dbReference>
<keyword evidence="8 9" id="KW-0424">Laminin EGF-like domain</keyword>
<feature type="domain" description="Laminin N-terminal" evidence="13">
    <location>
        <begin position="40"/>
        <end position="248"/>
    </location>
</feature>
<keyword evidence="7" id="KW-0325">Glycoprotein</keyword>
<dbReference type="InterPro" id="IPR002049">
    <property type="entry name" value="LE_dom"/>
</dbReference>
<dbReference type="Pfam" id="PF01759">
    <property type="entry name" value="NTR"/>
    <property type="match status" value="1"/>
</dbReference>
<dbReference type="SMART" id="SM00136">
    <property type="entry name" value="LamNT"/>
    <property type="match status" value="1"/>
</dbReference>
<dbReference type="PROSITE" id="PS50027">
    <property type="entry name" value="EGF_LAM_2"/>
    <property type="match status" value="1"/>
</dbReference>
<evidence type="ECO:0000256" key="1">
    <source>
        <dbReference type="ARBA" id="ARBA00004613"/>
    </source>
</evidence>
<dbReference type="PROSITE" id="PS51117">
    <property type="entry name" value="LAMININ_NTER"/>
    <property type="match status" value="1"/>
</dbReference>
<feature type="disulfide bond" evidence="9">
    <location>
        <begin position="464"/>
        <end position="478"/>
    </location>
</feature>
<dbReference type="AlphaFoldDB" id="A0A818R1F7"/>
<feature type="signal peptide" evidence="10">
    <location>
        <begin position="1"/>
        <end position="19"/>
    </location>
</feature>
<dbReference type="SMART" id="SM00643">
    <property type="entry name" value="C345C"/>
    <property type="match status" value="1"/>
</dbReference>
<dbReference type="SMART" id="SM00180">
    <property type="entry name" value="EGF_Lam"/>
    <property type="match status" value="4"/>
</dbReference>
<evidence type="ECO:0000259" key="13">
    <source>
        <dbReference type="PROSITE" id="PS51117"/>
    </source>
</evidence>
<evidence type="ECO:0000313" key="15">
    <source>
        <dbReference type="Proteomes" id="UP000663865"/>
    </source>
</evidence>
<dbReference type="SUPFAM" id="SSF50242">
    <property type="entry name" value="TIMP-like"/>
    <property type="match status" value="1"/>
</dbReference>
<evidence type="ECO:0000256" key="6">
    <source>
        <dbReference type="ARBA" id="ARBA00023157"/>
    </source>
</evidence>
<dbReference type="Pfam" id="PF00053">
    <property type="entry name" value="EGF_laminin"/>
    <property type="match status" value="2"/>
</dbReference>
<organism evidence="14 15">
    <name type="scientific">Rotaria socialis</name>
    <dbReference type="NCBI Taxonomy" id="392032"/>
    <lineage>
        <taxon>Eukaryota</taxon>
        <taxon>Metazoa</taxon>
        <taxon>Spiralia</taxon>
        <taxon>Gnathifera</taxon>
        <taxon>Rotifera</taxon>
        <taxon>Eurotatoria</taxon>
        <taxon>Bdelloidea</taxon>
        <taxon>Philodinida</taxon>
        <taxon>Philodinidae</taxon>
        <taxon>Rotaria</taxon>
    </lineage>
</organism>
<dbReference type="PANTHER" id="PTHR10574:SF365">
    <property type="entry name" value="NETRIN-A-RELATED"/>
    <property type="match status" value="1"/>
</dbReference>
<dbReference type="GO" id="GO:0016358">
    <property type="term" value="P:dendrite development"/>
    <property type="evidence" value="ECO:0007669"/>
    <property type="project" value="TreeGrafter"/>
</dbReference>
<dbReference type="InterPro" id="IPR018933">
    <property type="entry name" value="Netrin_module_non-TIMP"/>
</dbReference>
<dbReference type="GO" id="GO:0005604">
    <property type="term" value="C:basement membrane"/>
    <property type="evidence" value="ECO:0007669"/>
    <property type="project" value="TreeGrafter"/>
</dbReference>
<evidence type="ECO:0000256" key="2">
    <source>
        <dbReference type="ARBA" id="ARBA00007028"/>
    </source>
</evidence>
<dbReference type="FunFam" id="2.10.25.10:FF:000048">
    <property type="entry name" value="Netrin 3"/>
    <property type="match status" value="1"/>
</dbReference>
<reference evidence="14" key="1">
    <citation type="submission" date="2021-02" db="EMBL/GenBank/DDBJ databases">
        <authorList>
            <person name="Nowell W R."/>
        </authorList>
    </citation>
    <scope>NUCLEOTIDE SEQUENCE</scope>
</reference>
<proteinExistence type="inferred from homology"/>
<dbReference type="PROSITE" id="PS50189">
    <property type="entry name" value="NTR"/>
    <property type="match status" value="1"/>
</dbReference>
<feature type="domain" description="Laminin EGF-like" evidence="11">
    <location>
        <begin position="431"/>
        <end position="480"/>
    </location>
</feature>
<comment type="caution">
    <text evidence="14">The sequence shown here is derived from an EMBL/GenBank/DDBJ whole genome shotgun (WGS) entry which is preliminary data.</text>
</comment>
<dbReference type="InterPro" id="IPR026138">
    <property type="entry name" value="CLN5"/>
</dbReference>
<comment type="subcellular location">
    <subcellularLocation>
        <location evidence="1">Secreted</location>
    </subcellularLocation>
</comment>
<evidence type="ECO:0000256" key="4">
    <source>
        <dbReference type="ARBA" id="ARBA00022729"/>
    </source>
</evidence>
<name>A0A818R1F7_9BILA</name>
<dbReference type="Proteomes" id="UP000663865">
    <property type="component" value="Unassembled WGS sequence"/>
</dbReference>
<dbReference type="EMBL" id="CAJNYV010004161">
    <property type="protein sequence ID" value="CAF3650150.1"/>
    <property type="molecule type" value="Genomic_DNA"/>
</dbReference>
<dbReference type="PANTHER" id="PTHR10574">
    <property type="entry name" value="NETRIN/LAMININ-RELATED"/>
    <property type="match status" value="1"/>
</dbReference>
<dbReference type="GO" id="GO:0009888">
    <property type="term" value="P:tissue development"/>
    <property type="evidence" value="ECO:0007669"/>
    <property type="project" value="TreeGrafter"/>
</dbReference>
<dbReference type="InterPro" id="IPR001134">
    <property type="entry name" value="Netrin_domain"/>
</dbReference>
<dbReference type="Pfam" id="PF00055">
    <property type="entry name" value="Laminin_N"/>
    <property type="match status" value="1"/>
</dbReference>
<dbReference type="GO" id="GO:0005764">
    <property type="term" value="C:lysosome"/>
    <property type="evidence" value="ECO:0007669"/>
    <property type="project" value="InterPro"/>
</dbReference>
<dbReference type="Gene3D" id="2.10.25.10">
    <property type="entry name" value="Laminin"/>
    <property type="match status" value="3"/>
</dbReference>
<accession>A0A818R1F7</accession>
<evidence type="ECO:0000313" key="14">
    <source>
        <dbReference type="EMBL" id="CAF3650150.1"/>
    </source>
</evidence>
<dbReference type="InterPro" id="IPR008211">
    <property type="entry name" value="Laminin_N"/>
</dbReference>
<dbReference type="GO" id="GO:0008045">
    <property type="term" value="P:motor neuron axon guidance"/>
    <property type="evidence" value="ECO:0007669"/>
    <property type="project" value="TreeGrafter"/>
</dbReference>
<dbReference type="Gene3D" id="2.40.50.120">
    <property type="match status" value="1"/>
</dbReference>
<dbReference type="InterPro" id="IPR056863">
    <property type="entry name" value="LMN_ATRN_NET-like_EGF"/>
</dbReference>
<feature type="disulfide bond" evidence="9">
    <location>
        <begin position="452"/>
        <end position="461"/>
    </location>
</feature>
<evidence type="ECO:0008006" key="16">
    <source>
        <dbReference type="Google" id="ProtNLM"/>
    </source>
</evidence>
<dbReference type="Gene3D" id="2.60.120.260">
    <property type="entry name" value="Galactose-binding domain-like"/>
    <property type="match status" value="1"/>
</dbReference>
<dbReference type="SUPFAM" id="SSF57196">
    <property type="entry name" value="EGF/Laminin"/>
    <property type="match status" value="4"/>
</dbReference>
<keyword evidence="5" id="KW-0677">Repeat</keyword>
<dbReference type="GO" id="GO:0009887">
    <property type="term" value="P:animal organ morphogenesis"/>
    <property type="evidence" value="ECO:0007669"/>
    <property type="project" value="TreeGrafter"/>
</dbReference>
<evidence type="ECO:0000259" key="11">
    <source>
        <dbReference type="PROSITE" id="PS50027"/>
    </source>
</evidence>
<dbReference type="Pfam" id="PF15014">
    <property type="entry name" value="CLN5"/>
    <property type="match status" value="1"/>
</dbReference>
<feature type="chain" id="PRO_5032734798" description="Netrin-1" evidence="10">
    <location>
        <begin position="20"/>
        <end position="995"/>
    </location>
</feature>
<evidence type="ECO:0000256" key="3">
    <source>
        <dbReference type="ARBA" id="ARBA00022525"/>
    </source>
</evidence>
<evidence type="ECO:0000256" key="10">
    <source>
        <dbReference type="SAM" id="SignalP"/>
    </source>
</evidence>
<keyword evidence="3" id="KW-0964">Secreted</keyword>
<protein>
    <recommendedName>
        <fullName evidence="16">Netrin-1</fullName>
    </recommendedName>
</protein>
<feature type="disulfide bond" evidence="9">
    <location>
        <begin position="433"/>
        <end position="450"/>
    </location>
</feature>
<evidence type="ECO:0000256" key="9">
    <source>
        <dbReference type="PROSITE-ProRule" id="PRU00460"/>
    </source>
</evidence>
<evidence type="ECO:0000256" key="5">
    <source>
        <dbReference type="ARBA" id="ARBA00022737"/>
    </source>
</evidence>
<dbReference type="InterPro" id="IPR050440">
    <property type="entry name" value="Laminin/Netrin_ECM"/>
</dbReference>
<keyword evidence="4 10" id="KW-0732">Signal</keyword>
<dbReference type="Pfam" id="PF24973">
    <property type="entry name" value="EGF_LMN_ATRN"/>
    <property type="match status" value="2"/>
</dbReference>
<feature type="domain" description="NTR" evidence="12">
    <location>
        <begin position="562"/>
        <end position="703"/>
    </location>
</feature>
<gene>
    <name evidence="14" type="ORF">KIK155_LOCUS23419</name>
</gene>
<evidence type="ECO:0000259" key="12">
    <source>
        <dbReference type="PROSITE" id="PS50189"/>
    </source>
</evidence>
<dbReference type="PROSITE" id="PS01248">
    <property type="entry name" value="EGF_LAM_1"/>
    <property type="match status" value="1"/>
</dbReference>
<evidence type="ECO:0000256" key="8">
    <source>
        <dbReference type="ARBA" id="ARBA00023292"/>
    </source>
</evidence>
<comment type="similarity">
    <text evidence="2">Belongs to the CLN5 family.</text>
</comment>
<feature type="disulfide bond" evidence="9">
    <location>
        <begin position="431"/>
        <end position="443"/>
    </location>
</feature>
<evidence type="ECO:0000256" key="7">
    <source>
        <dbReference type="ARBA" id="ARBA00023180"/>
    </source>
</evidence>
<dbReference type="FunFam" id="2.10.25.10:FF:000081">
    <property type="entry name" value="Netrin 1"/>
    <property type="match status" value="1"/>
</dbReference>